<feature type="domain" description="HTH gntR-type" evidence="4">
    <location>
        <begin position="77"/>
        <end position="144"/>
    </location>
</feature>
<dbReference type="GO" id="GO:0003700">
    <property type="term" value="F:DNA-binding transcription factor activity"/>
    <property type="evidence" value="ECO:0007669"/>
    <property type="project" value="InterPro"/>
</dbReference>
<dbReference type="PROSITE" id="PS50949">
    <property type="entry name" value="HTH_GNTR"/>
    <property type="match status" value="2"/>
</dbReference>
<protein>
    <submittedName>
        <fullName evidence="5">Regulatory protein, gntR family</fullName>
    </submittedName>
</protein>
<dbReference type="PANTHER" id="PTHR44846">
    <property type="entry name" value="MANNOSYL-D-GLYCERATE TRANSPORT/METABOLISM SYSTEM REPRESSOR MNGR-RELATED"/>
    <property type="match status" value="1"/>
</dbReference>
<keyword evidence="2" id="KW-0238">DNA-binding</keyword>
<keyword evidence="1" id="KW-0805">Transcription regulation</keyword>
<dbReference type="CDD" id="cd07377">
    <property type="entry name" value="WHTH_GntR"/>
    <property type="match status" value="2"/>
</dbReference>
<dbReference type="SMART" id="SM00345">
    <property type="entry name" value="HTH_GNTR"/>
    <property type="match status" value="2"/>
</dbReference>
<evidence type="ECO:0000256" key="3">
    <source>
        <dbReference type="ARBA" id="ARBA00023163"/>
    </source>
</evidence>
<sequence>MRLPQQIAARLRADIHDGTLLPGQLLPSEFQLVERYGVCRHTARCAVALLREEGAVYTVRAEGSYVGPRSAPRRRPPLKCEEVAGDLRERIRDGRLRAGERLPNEVVLAARYGVARDTVRAAINLLRDSRLVHTLPRKGTFVAD</sequence>
<name>A0A1G7R215_9ACTN</name>
<feature type="domain" description="HTH gntR-type" evidence="4">
    <location>
        <begin position="1"/>
        <end position="69"/>
    </location>
</feature>
<evidence type="ECO:0000256" key="1">
    <source>
        <dbReference type="ARBA" id="ARBA00023015"/>
    </source>
</evidence>
<dbReference type="PANTHER" id="PTHR44846:SF17">
    <property type="entry name" value="GNTR-FAMILY TRANSCRIPTIONAL REGULATOR"/>
    <property type="match status" value="1"/>
</dbReference>
<gene>
    <name evidence="5" type="ORF">SAMN05421505_101218</name>
</gene>
<dbReference type="AlphaFoldDB" id="A0A1G7R215"/>
<evidence type="ECO:0000256" key="2">
    <source>
        <dbReference type="ARBA" id="ARBA00023125"/>
    </source>
</evidence>
<dbReference type="Proteomes" id="UP000198923">
    <property type="component" value="Unassembled WGS sequence"/>
</dbReference>
<evidence type="ECO:0000313" key="5">
    <source>
        <dbReference type="EMBL" id="SDG04841.1"/>
    </source>
</evidence>
<dbReference type="GO" id="GO:0045892">
    <property type="term" value="P:negative regulation of DNA-templated transcription"/>
    <property type="evidence" value="ECO:0007669"/>
    <property type="project" value="TreeGrafter"/>
</dbReference>
<dbReference type="STRING" id="504805.SAMN05421505_101218"/>
<keyword evidence="6" id="KW-1185">Reference proteome</keyword>
<reference evidence="5 6" key="1">
    <citation type="submission" date="2016-10" db="EMBL/GenBank/DDBJ databases">
        <authorList>
            <person name="de Groot N.N."/>
        </authorList>
    </citation>
    <scope>NUCLEOTIDE SEQUENCE [LARGE SCALE GENOMIC DNA]</scope>
    <source>
        <strain evidence="5 6">CPCC 201354</strain>
    </source>
</reference>
<dbReference type="InterPro" id="IPR036388">
    <property type="entry name" value="WH-like_DNA-bd_sf"/>
</dbReference>
<dbReference type="InterPro" id="IPR050679">
    <property type="entry name" value="Bact_HTH_transcr_reg"/>
</dbReference>
<dbReference type="Gene3D" id="1.10.10.10">
    <property type="entry name" value="Winged helix-like DNA-binding domain superfamily/Winged helix DNA-binding domain"/>
    <property type="match status" value="2"/>
</dbReference>
<evidence type="ECO:0000313" key="6">
    <source>
        <dbReference type="Proteomes" id="UP000198923"/>
    </source>
</evidence>
<dbReference type="PRINTS" id="PR00035">
    <property type="entry name" value="HTHGNTR"/>
</dbReference>
<keyword evidence="3" id="KW-0804">Transcription</keyword>
<dbReference type="SUPFAM" id="SSF46785">
    <property type="entry name" value="Winged helix' DNA-binding domain"/>
    <property type="match status" value="2"/>
</dbReference>
<proteinExistence type="predicted"/>
<dbReference type="EMBL" id="FNCN01000001">
    <property type="protein sequence ID" value="SDG04841.1"/>
    <property type="molecule type" value="Genomic_DNA"/>
</dbReference>
<dbReference type="Pfam" id="PF00392">
    <property type="entry name" value="GntR"/>
    <property type="match status" value="2"/>
</dbReference>
<accession>A0A1G7R215</accession>
<dbReference type="InterPro" id="IPR000524">
    <property type="entry name" value="Tscrpt_reg_HTH_GntR"/>
</dbReference>
<evidence type="ECO:0000259" key="4">
    <source>
        <dbReference type="PROSITE" id="PS50949"/>
    </source>
</evidence>
<organism evidence="5 6">
    <name type="scientific">Sinosporangium album</name>
    <dbReference type="NCBI Taxonomy" id="504805"/>
    <lineage>
        <taxon>Bacteria</taxon>
        <taxon>Bacillati</taxon>
        <taxon>Actinomycetota</taxon>
        <taxon>Actinomycetes</taxon>
        <taxon>Streptosporangiales</taxon>
        <taxon>Streptosporangiaceae</taxon>
        <taxon>Sinosporangium</taxon>
    </lineage>
</organism>
<dbReference type="GO" id="GO:0003677">
    <property type="term" value="F:DNA binding"/>
    <property type="evidence" value="ECO:0007669"/>
    <property type="project" value="UniProtKB-KW"/>
</dbReference>
<dbReference type="InterPro" id="IPR036390">
    <property type="entry name" value="WH_DNA-bd_sf"/>
</dbReference>